<reference evidence="2" key="1">
    <citation type="submission" date="2022-08" db="EMBL/GenBank/DDBJ databases">
        <title>Microvirga terrae sp. nov., isolated from soil.</title>
        <authorList>
            <person name="Kim K.H."/>
            <person name="Seo Y.L."/>
            <person name="Kim J.M."/>
            <person name="Lee J.K."/>
            <person name="Han D.M."/>
            <person name="Jeon C.O."/>
        </authorList>
    </citation>
    <scope>NUCLEOTIDE SEQUENCE</scope>
    <source>
        <strain evidence="2">R24</strain>
    </source>
</reference>
<dbReference type="EMBL" id="CP102845">
    <property type="protein sequence ID" value="UVF20689.1"/>
    <property type="molecule type" value="Genomic_DNA"/>
</dbReference>
<feature type="domain" description="HTH cro/C1-type" evidence="1">
    <location>
        <begin position="16"/>
        <end position="70"/>
    </location>
</feature>
<name>A0ABY5RWN3_9HYPH</name>
<gene>
    <name evidence="2" type="ORF">HPT29_006060</name>
</gene>
<sequence>MQKSPNEADRHIGKRIRLRRIALGMSQEKLADALGLTFQQIQKYEKGINRIGAGRLHEIGLILGVDVTYFFDGLLGRNALLNANDNVLHLVASNPHGAKLIELFASVEDSNIQRSIVKLVEAVLSARETVRS</sequence>
<dbReference type="SMART" id="SM00530">
    <property type="entry name" value="HTH_XRE"/>
    <property type="match status" value="1"/>
</dbReference>
<dbReference type="CDD" id="cd00093">
    <property type="entry name" value="HTH_XRE"/>
    <property type="match status" value="1"/>
</dbReference>
<dbReference type="RefSeq" id="WP_173946939.1">
    <property type="nucleotide sequence ID" value="NZ_CP102845.1"/>
</dbReference>
<dbReference type="SUPFAM" id="SSF47413">
    <property type="entry name" value="lambda repressor-like DNA-binding domains"/>
    <property type="match status" value="1"/>
</dbReference>
<evidence type="ECO:0000259" key="1">
    <source>
        <dbReference type="PROSITE" id="PS50943"/>
    </source>
</evidence>
<dbReference type="InterPro" id="IPR010982">
    <property type="entry name" value="Lambda_DNA-bd_dom_sf"/>
</dbReference>
<dbReference type="PROSITE" id="PS50943">
    <property type="entry name" value="HTH_CROC1"/>
    <property type="match status" value="1"/>
</dbReference>
<evidence type="ECO:0000313" key="3">
    <source>
        <dbReference type="Proteomes" id="UP001017257"/>
    </source>
</evidence>
<keyword evidence="3" id="KW-1185">Reference proteome</keyword>
<organism evidence="2 3">
    <name type="scientific">Microvirga terrae</name>
    <dbReference type="NCBI Taxonomy" id="2740529"/>
    <lineage>
        <taxon>Bacteria</taxon>
        <taxon>Pseudomonadati</taxon>
        <taxon>Pseudomonadota</taxon>
        <taxon>Alphaproteobacteria</taxon>
        <taxon>Hyphomicrobiales</taxon>
        <taxon>Methylobacteriaceae</taxon>
        <taxon>Microvirga</taxon>
    </lineage>
</organism>
<dbReference type="Pfam" id="PF01381">
    <property type="entry name" value="HTH_3"/>
    <property type="match status" value="1"/>
</dbReference>
<dbReference type="Gene3D" id="1.10.260.40">
    <property type="entry name" value="lambda repressor-like DNA-binding domains"/>
    <property type="match status" value="1"/>
</dbReference>
<accession>A0ABY5RWN3</accession>
<protein>
    <submittedName>
        <fullName evidence="2">Helix-turn-helix domain-containing protein</fullName>
    </submittedName>
</protein>
<dbReference type="Proteomes" id="UP001017257">
    <property type="component" value="Chromosome"/>
</dbReference>
<dbReference type="InterPro" id="IPR001387">
    <property type="entry name" value="Cro/C1-type_HTH"/>
</dbReference>
<evidence type="ECO:0000313" key="2">
    <source>
        <dbReference type="EMBL" id="UVF20689.1"/>
    </source>
</evidence>
<proteinExistence type="predicted"/>